<dbReference type="OrthoDB" id="19273at2759"/>
<dbReference type="FunCoup" id="F1A4Z7">
    <property type="interactions" value="742"/>
</dbReference>
<evidence type="ECO:0000313" key="1">
    <source>
        <dbReference type="EMBL" id="EGC28732.1"/>
    </source>
</evidence>
<dbReference type="OMA" id="HERAQGD"/>
<gene>
    <name evidence="1" type="ORF">DICPUDRAFT_93277</name>
</gene>
<proteinExistence type="predicted"/>
<protein>
    <submittedName>
        <fullName evidence="1">Uncharacterized protein</fullName>
    </submittedName>
</protein>
<dbReference type="eggNOG" id="ENOG502RHT8">
    <property type="taxonomic scope" value="Eukaryota"/>
</dbReference>
<dbReference type="EMBL" id="GL871555">
    <property type="protein sequence ID" value="EGC28732.1"/>
    <property type="molecule type" value="Genomic_DNA"/>
</dbReference>
<organism evidence="1 2">
    <name type="scientific">Dictyostelium purpureum</name>
    <name type="common">Slime mold</name>
    <dbReference type="NCBI Taxonomy" id="5786"/>
    <lineage>
        <taxon>Eukaryota</taxon>
        <taxon>Amoebozoa</taxon>
        <taxon>Evosea</taxon>
        <taxon>Eumycetozoa</taxon>
        <taxon>Dictyostelia</taxon>
        <taxon>Dictyosteliales</taxon>
        <taxon>Dictyosteliaceae</taxon>
        <taxon>Dictyostelium</taxon>
    </lineage>
</organism>
<accession>F1A4Z7</accession>
<dbReference type="InParanoid" id="F1A4Z7"/>
<dbReference type="RefSeq" id="XP_003294741.1">
    <property type="nucleotide sequence ID" value="XM_003294693.1"/>
</dbReference>
<dbReference type="AlphaFoldDB" id="F1A4Z7"/>
<dbReference type="GeneID" id="10510393"/>
<sequence>MNTQDFNFKWDINHIIDKTRFSEENEKPIQLSNNDLTASRHERAQGDDYPPVRIFSNNFISLDYLMKNHFAQWSIHIDSTHGFIEVGIIEPSSQSTFFIKGFKNEAQHETAKDIKTFEFGETYTTGDTIKIKLELNPTTSTSQSKTISLYLFKNDKSLGLPFKDIQIDENTKLYPMAGLNDDGDKISIVR</sequence>
<dbReference type="InterPro" id="IPR043136">
    <property type="entry name" value="B30.2/SPRY_sf"/>
</dbReference>
<name>F1A4Z7_DICPU</name>
<reference evidence="2" key="1">
    <citation type="journal article" date="2011" name="Genome Biol.">
        <title>Comparative genomics of the social amoebae Dictyostelium discoideum and Dictyostelium purpureum.</title>
        <authorList>
            <consortium name="US DOE Joint Genome Institute (JGI-PGF)"/>
            <person name="Sucgang R."/>
            <person name="Kuo A."/>
            <person name="Tian X."/>
            <person name="Salerno W."/>
            <person name="Parikh A."/>
            <person name="Feasley C.L."/>
            <person name="Dalin E."/>
            <person name="Tu H."/>
            <person name="Huang E."/>
            <person name="Barry K."/>
            <person name="Lindquist E."/>
            <person name="Shapiro H."/>
            <person name="Bruce D."/>
            <person name="Schmutz J."/>
            <person name="Salamov A."/>
            <person name="Fey P."/>
            <person name="Gaudet P."/>
            <person name="Anjard C."/>
            <person name="Babu M.M."/>
            <person name="Basu S."/>
            <person name="Bushmanova Y."/>
            <person name="van der Wel H."/>
            <person name="Katoh-Kurasawa M."/>
            <person name="Dinh C."/>
            <person name="Coutinho P.M."/>
            <person name="Saito T."/>
            <person name="Elias M."/>
            <person name="Schaap P."/>
            <person name="Kay R.R."/>
            <person name="Henrissat B."/>
            <person name="Eichinger L."/>
            <person name="Rivero F."/>
            <person name="Putnam N.H."/>
            <person name="West C.M."/>
            <person name="Loomis W.F."/>
            <person name="Chisholm R.L."/>
            <person name="Shaulsky G."/>
            <person name="Strassmann J.E."/>
            <person name="Queller D.C."/>
            <person name="Kuspa A."/>
            <person name="Grigoriev I.V."/>
        </authorList>
    </citation>
    <scope>NUCLEOTIDE SEQUENCE [LARGE SCALE GENOMIC DNA]</scope>
    <source>
        <strain evidence="2">QSDP1</strain>
    </source>
</reference>
<dbReference type="VEuPathDB" id="AmoebaDB:DICPUDRAFT_93277"/>
<dbReference type="Proteomes" id="UP000001064">
    <property type="component" value="Unassembled WGS sequence"/>
</dbReference>
<dbReference type="Gene3D" id="2.60.120.920">
    <property type="match status" value="1"/>
</dbReference>
<dbReference type="KEGG" id="dpp:DICPUDRAFT_93277"/>
<evidence type="ECO:0000313" key="2">
    <source>
        <dbReference type="Proteomes" id="UP000001064"/>
    </source>
</evidence>
<keyword evidence="2" id="KW-1185">Reference proteome</keyword>